<dbReference type="Gene3D" id="3.20.20.60">
    <property type="entry name" value="Phosphoenolpyruvate-binding domains"/>
    <property type="match status" value="1"/>
</dbReference>
<evidence type="ECO:0008006" key="2">
    <source>
        <dbReference type="Google" id="ProtNLM"/>
    </source>
</evidence>
<dbReference type="PANTHER" id="PTHR42905">
    <property type="entry name" value="PHOSPHOENOLPYRUVATE CARBOXYLASE"/>
    <property type="match status" value="1"/>
</dbReference>
<dbReference type="GO" id="GO:0016833">
    <property type="term" value="F:oxo-acid-lyase activity"/>
    <property type="evidence" value="ECO:0007669"/>
    <property type="project" value="UniProtKB-ARBA"/>
</dbReference>
<dbReference type="PANTHER" id="PTHR42905:SF5">
    <property type="entry name" value="CARBOXYVINYL-CARBOXYPHOSPHONATE PHOSPHORYLMUTASE, CHLOROPLASTIC"/>
    <property type="match status" value="1"/>
</dbReference>
<dbReference type="EMBL" id="UINC01184248">
    <property type="protein sequence ID" value="SVD95374.1"/>
    <property type="molecule type" value="Genomic_DNA"/>
</dbReference>
<dbReference type="InterPro" id="IPR039556">
    <property type="entry name" value="ICL/PEPM"/>
</dbReference>
<dbReference type="AlphaFoldDB" id="A0A382ZIP2"/>
<dbReference type="Pfam" id="PF13714">
    <property type="entry name" value="PEP_mutase"/>
    <property type="match status" value="1"/>
</dbReference>
<dbReference type="InterPro" id="IPR015813">
    <property type="entry name" value="Pyrv/PenolPyrv_kinase-like_dom"/>
</dbReference>
<protein>
    <recommendedName>
        <fullName evidence="2">Carboxyvinyl-carboxyphosphonate phosphorylmutase</fullName>
    </recommendedName>
</protein>
<name>A0A382ZIP2_9ZZZZ</name>
<accession>A0A382ZIP2</accession>
<proteinExistence type="predicted"/>
<feature type="non-terminal residue" evidence="1">
    <location>
        <position position="220"/>
    </location>
</feature>
<evidence type="ECO:0000313" key="1">
    <source>
        <dbReference type="EMBL" id="SVD95374.1"/>
    </source>
</evidence>
<dbReference type="CDD" id="cd00377">
    <property type="entry name" value="ICL_PEPM"/>
    <property type="match status" value="1"/>
</dbReference>
<organism evidence="1">
    <name type="scientific">marine metagenome</name>
    <dbReference type="NCBI Taxonomy" id="408172"/>
    <lineage>
        <taxon>unclassified sequences</taxon>
        <taxon>metagenomes</taxon>
        <taxon>ecological metagenomes</taxon>
    </lineage>
</organism>
<gene>
    <name evidence="1" type="ORF">METZ01_LOCUS448228</name>
</gene>
<dbReference type="SUPFAM" id="SSF51621">
    <property type="entry name" value="Phosphoenolpyruvate/pyruvate domain"/>
    <property type="match status" value="1"/>
</dbReference>
<dbReference type="InterPro" id="IPR040442">
    <property type="entry name" value="Pyrv_kinase-like_dom_sf"/>
</dbReference>
<reference evidence="1" key="1">
    <citation type="submission" date="2018-05" db="EMBL/GenBank/DDBJ databases">
        <authorList>
            <person name="Lanie J.A."/>
            <person name="Ng W.-L."/>
            <person name="Kazmierczak K.M."/>
            <person name="Andrzejewski T.M."/>
            <person name="Davidsen T.M."/>
            <person name="Wayne K.J."/>
            <person name="Tettelin H."/>
            <person name="Glass J.I."/>
            <person name="Rusch D."/>
            <person name="Podicherti R."/>
            <person name="Tsui H.-C.T."/>
            <person name="Winkler M.E."/>
        </authorList>
    </citation>
    <scope>NUCLEOTIDE SEQUENCE</scope>
</reference>
<sequence>MSEFVPLCLDALSARVAQNAGFTKGYVSGGALGYAHAVSEALLTLDELCDVVRHVTARSDLQIIADAGVGFGDAAHVTRSISQLEAAGAWAIEIEDQVAPKRVSHHRGIEQLVTLEQMVEKVEVASDSRQQAKIIARTSAVAHESISSAVDRATAYAAAGADMILLTAGDDDNWRKVNSSLFVPLVTFGALDATYAEVWQSRGVDLVIDPFSTQVLQVQT</sequence>